<dbReference type="Proteomes" id="UP001176961">
    <property type="component" value="Unassembled WGS sequence"/>
</dbReference>
<dbReference type="AlphaFoldDB" id="A0AA36HBF0"/>
<proteinExistence type="predicted"/>
<keyword evidence="3" id="KW-1185">Reference proteome</keyword>
<dbReference type="EMBL" id="CATQJL010000316">
    <property type="protein sequence ID" value="CAJ0606923.1"/>
    <property type="molecule type" value="Genomic_DNA"/>
</dbReference>
<evidence type="ECO:0000313" key="3">
    <source>
        <dbReference type="Proteomes" id="UP001176961"/>
    </source>
</evidence>
<keyword evidence="1" id="KW-0472">Membrane</keyword>
<evidence type="ECO:0000256" key="1">
    <source>
        <dbReference type="SAM" id="Phobius"/>
    </source>
</evidence>
<organism evidence="2 3">
    <name type="scientific">Cylicocyclus nassatus</name>
    <name type="common">Nematode worm</name>
    <dbReference type="NCBI Taxonomy" id="53992"/>
    <lineage>
        <taxon>Eukaryota</taxon>
        <taxon>Metazoa</taxon>
        <taxon>Ecdysozoa</taxon>
        <taxon>Nematoda</taxon>
        <taxon>Chromadorea</taxon>
        <taxon>Rhabditida</taxon>
        <taxon>Rhabditina</taxon>
        <taxon>Rhabditomorpha</taxon>
        <taxon>Strongyloidea</taxon>
        <taxon>Strongylidae</taxon>
        <taxon>Cylicocyclus</taxon>
    </lineage>
</organism>
<keyword evidence="1" id="KW-1133">Transmembrane helix</keyword>
<reference evidence="2" key="1">
    <citation type="submission" date="2023-07" db="EMBL/GenBank/DDBJ databases">
        <authorList>
            <consortium name="CYATHOMIX"/>
        </authorList>
    </citation>
    <scope>NUCLEOTIDE SEQUENCE</scope>
    <source>
        <strain evidence="2">N/A</strain>
    </source>
</reference>
<name>A0AA36HBF0_CYLNA</name>
<comment type="caution">
    <text evidence="2">The sequence shown here is derived from an EMBL/GenBank/DDBJ whole genome shotgun (WGS) entry which is preliminary data.</text>
</comment>
<gene>
    <name evidence="2" type="ORF">CYNAS_LOCUS18906</name>
</gene>
<protein>
    <submittedName>
        <fullName evidence="2">Uncharacterized protein</fullName>
    </submittedName>
</protein>
<accession>A0AA36HBF0</accession>
<keyword evidence="1" id="KW-0812">Transmembrane</keyword>
<feature type="transmembrane region" description="Helical" evidence="1">
    <location>
        <begin position="235"/>
        <end position="257"/>
    </location>
</feature>
<evidence type="ECO:0000313" key="2">
    <source>
        <dbReference type="EMBL" id="CAJ0606923.1"/>
    </source>
</evidence>
<sequence>MTWVEAQPCGQTRWSELKEELMTSPAFCVHKWIRRSDNMGADVEHELEEPMYTYMWIMFFSAFSCSLSKVIERNSKVDPLAVDGLLSRIAESSMDEMTFRLRQAFYSIALEKYSRTLLAETGGISDYEEWLLERFITQLARLSINGSKVTNPARSESVADVSVKPQEGPISSLLLPYSDDGQESHKMKITLETFTNEPLVAHHRKLVTADDLRMMDSPASASESHASSLLYRLPLWQMLLATIFSALFMVLISMMLIMCVRGRKKKATFAKTLPLPFSLRDRGTHALPNTSNTPGSLLNRLGQLHATETIVRERKDGEVWMRPCTAHNAPGALPRV</sequence>